<sequence>MRSEARSPLDRFPIRNRRLKQDRVTDNPPSFSSSSYAPSFLSSSRRPSLDLSSRAIIVICRKLVKILVQYIHLPNGNVTTAPAPSSKPIGCHLMGNKPVWTADIQAKMFFSPTAINPSMLCCLPSTCLTSYTPLPPVEPYGHQTWVHSSSPCAIA</sequence>
<dbReference type="Proteomes" id="UP001153269">
    <property type="component" value="Unassembled WGS sequence"/>
</dbReference>
<name>A0A9N7UY48_PLEPL</name>
<protein>
    <submittedName>
        <fullName evidence="2">Uncharacterized protein</fullName>
    </submittedName>
</protein>
<proteinExistence type="predicted"/>
<feature type="region of interest" description="Disordered" evidence="1">
    <location>
        <begin position="1"/>
        <end position="46"/>
    </location>
</feature>
<evidence type="ECO:0000256" key="1">
    <source>
        <dbReference type="SAM" id="MobiDB-lite"/>
    </source>
</evidence>
<accession>A0A9N7UY48</accession>
<keyword evidence="3" id="KW-1185">Reference proteome</keyword>
<feature type="compositionally biased region" description="Basic and acidic residues" evidence="1">
    <location>
        <begin position="1"/>
        <end position="25"/>
    </location>
</feature>
<reference evidence="2" key="1">
    <citation type="submission" date="2020-03" db="EMBL/GenBank/DDBJ databases">
        <authorList>
            <person name="Weist P."/>
        </authorList>
    </citation>
    <scope>NUCLEOTIDE SEQUENCE</scope>
</reference>
<dbReference type="EMBL" id="CADEAL010002179">
    <property type="protein sequence ID" value="CAB1438557.1"/>
    <property type="molecule type" value="Genomic_DNA"/>
</dbReference>
<organism evidence="2 3">
    <name type="scientific">Pleuronectes platessa</name>
    <name type="common">European plaice</name>
    <dbReference type="NCBI Taxonomy" id="8262"/>
    <lineage>
        <taxon>Eukaryota</taxon>
        <taxon>Metazoa</taxon>
        <taxon>Chordata</taxon>
        <taxon>Craniata</taxon>
        <taxon>Vertebrata</taxon>
        <taxon>Euteleostomi</taxon>
        <taxon>Actinopterygii</taxon>
        <taxon>Neopterygii</taxon>
        <taxon>Teleostei</taxon>
        <taxon>Neoteleostei</taxon>
        <taxon>Acanthomorphata</taxon>
        <taxon>Carangaria</taxon>
        <taxon>Pleuronectiformes</taxon>
        <taxon>Pleuronectoidei</taxon>
        <taxon>Pleuronectidae</taxon>
        <taxon>Pleuronectes</taxon>
    </lineage>
</organism>
<evidence type="ECO:0000313" key="3">
    <source>
        <dbReference type="Proteomes" id="UP001153269"/>
    </source>
</evidence>
<dbReference type="AlphaFoldDB" id="A0A9N7UY48"/>
<feature type="compositionally biased region" description="Low complexity" evidence="1">
    <location>
        <begin position="28"/>
        <end position="46"/>
    </location>
</feature>
<comment type="caution">
    <text evidence="2">The sequence shown here is derived from an EMBL/GenBank/DDBJ whole genome shotgun (WGS) entry which is preliminary data.</text>
</comment>
<evidence type="ECO:0000313" key="2">
    <source>
        <dbReference type="EMBL" id="CAB1438557.1"/>
    </source>
</evidence>
<gene>
    <name evidence="2" type="ORF">PLEPLA_LOCUS26462</name>
</gene>